<accession>A0A1B1TB49</accession>
<dbReference type="AlphaFoldDB" id="A0A1B1TB49"/>
<dbReference type="InterPro" id="IPR050456">
    <property type="entry name" value="DeoC/FbaB_aldolase"/>
</dbReference>
<dbReference type="SUPFAM" id="SSF51569">
    <property type="entry name" value="Aldolase"/>
    <property type="match status" value="1"/>
</dbReference>
<dbReference type="PANTHER" id="PTHR47916">
    <property type="entry name" value="FRUCTOSE-BISPHOSPHATE ALDOLASE CLASS 1"/>
    <property type="match status" value="1"/>
</dbReference>
<evidence type="ECO:0000256" key="2">
    <source>
        <dbReference type="ARBA" id="ARBA00013068"/>
    </source>
</evidence>
<evidence type="ECO:0000256" key="3">
    <source>
        <dbReference type="PIRSR" id="PIRSR038992-1"/>
    </source>
</evidence>
<reference evidence="4" key="2">
    <citation type="journal article" date="2015" name="ISME J.">
        <title>A new class of marine Euryarchaeota group II from the Mediterranean deep chlorophyll maximum.</title>
        <authorList>
            <person name="Martin-Cuadrado A.B."/>
            <person name="Garcia-Heredia I."/>
            <person name="Molto A.G."/>
            <person name="Lopez-Ubeda R."/>
            <person name="Kimes N."/>
            <person name="Lopez-Garcia P."/>
            <person name="Moreira D."/>
            <person name="Rodriguez-Valera F."/>
        </authorList>
    </citation>
    <scope>NUCLEOTIDE SEQUENCE</scope>
</reference>
<dbReference type="InterPro" id="IPR013785">
    <property type="entry name" value="Aldolase_TIM"/>
</dbReference>
<dbReference type="NCBIfam" id="NF005556">
    <property type="entry name" value="PRK07226.1"/>
    <property type="match status" value="1"/>
</dbReference>
<organism evidence="4">
    <name type="scientific">uncultured Poseidoniia archaeon</name>
    <dbReference type="NCBI Taxonomy" id="1697135"/>
    <lineage>
        <taxon>Archaea</taxon>
        <taxon>Methanobacteriati</taxon>
        <taxon>Thermoplasmatota</taxon>
        <taxon>Candidatus Poseidoniia</taxon>
        <taxon>environmental samples</taxon>
    </lineage>
</organism>
<dbReference type="GO" id="GO:0004332">
    <property type="term" value="F:fructose-bisphosphate aldolase activity"/>
    <property type="evidence" value="ECO:0007669"/>
    <property type="project" value="UniProtKB-EC"/>
</dbReference>
<sequence>MGEGLVDRLAKILPNGRGVWIPMDHGISAYPEKGLDNMDQVVSSCISGGADAIVLQKGALSHFVETTGWSNFVCHVSVSTVNAGEKNQYKVRVANAEECLIRGASAVSAQINLGDSFEPEMIEEMGKLTGEALPLGLPTLGMIYPRGPMLKISEGDITKGVAHAARVAWELGCDVVKVPWTGDVESFKLVCQAVPIPVLISGGPRNISFIELLHIVELAISAGGSGVCIGRQIFGANDPESCVKALRAIVHDNSTSTEASKLLDR</sequence>
<protein>
    <recommendedName>
        <fullName evidence="2">fructose-bisphosphate aldolase</fullName>
        <ecNumber evidence="2">4.1.2.13</ecNumber>
    </recommendedName>
</protein>
<dbReference type="Pfam" id="PF01791">
    <property type="entry name" value="DeoC"/>
    <property type="match status" value="1"/>
</dbReference>
<reference evidence="4" key="1">
    <citation type="submission" date="2014-11" db="EMBL/GenBank/DDBJ databases">
        <authorList>
            <person name="Zhu J."/>
            <person name="Qi W."/>
            <person name="Song R."/>
        </authorList>
    </citation>
    <scope>NUCLEOTIDE SEQUENCE</scope>
</reference>
<evidence type="ECO:0000313" key="4">
    <source>
        <dbReference type="EMBL" id="ANV79499.1"/>
    </source>
</evidence>
<dbReference type="InterPro" id="IPR002915">
    <property type="entry name" value="DeoC/FbaB/LacD_aldolase"/>
</dbReference>
<proteinExistence type="inferred from homology"/>
<comment type="similarity">
    <text evidence="1">Belongs to the DeoC/FbaB aldolase family.</text>
</comment>
<evidence type="ECO:0000256" key="1">
    <source>
        <dbReference type="ARBA" id="ARBA00008116"/>
    </source>
</evidence>
<dbReference type="EMBL" id="KP211836">
    <property type="protein sequence ID" value="ANV79499.1"/>
    <property type="molecule type" value="Genomic_DNA"/>
</dbReference>
<dbReference type="Gene3D" id="3.20.20.70">
    <property type="entry name" value="Aldolase class I"/>
    <property type="match status" value="1"/>
</dbReference>
<dbReference type="InterPro" id="IPR041720">
    <property type="entry name" value="FbaB-like"/>
</dbReference>
<feature type="active site" description="Schiff-base intermediate with dihydroxyacetone-P" evidence="3">
    <location>
        <position position="177"/>
    </location>
</feature>
<dbReference type="EC" id="4.1.2.13" evidence="2"/>
<feature type="active site" description="Proton donor" evidence="3">
    <location>
        <position position="144"/>
    </location>
</feature>
<dbReference type="PIRSF" id="PIRSF038992">
    <property type="entry name" value="Aldolase_Ia"/>
    <property type="match status" value="1"/>
</dbReference>
<dbReference type="PANTHER" id="PTHR47916:SF1">
    <property type="entry name" value="3-HYDROXY-5-PHOSPHONOOXYPENTANE-2,4-DIONE THIOLASE"/>
    <property type="match status" value="1"/>
</dbReference>
<name>A0A1B1TB49_9ARCH</name>
<dbReference type="SMART" id="SM01133">
    <property type="entry name" value="DeoC"/>
    <property type="match status" value="1"/>
</dbReference>